<dbReference type="InterPro" id="IPR029448">
    <property type="entry name" value="FANCD2"/>
</dbReference>
<dbReference type="Proteomes" id="UP001143981">
    <property type="component" value="Unassembled WGS sequence"/>
</dbReference>
<feature type="compositionally biased region" description="Acidic residues" evidence="6">
    <location>
        <begin position="242"/>
        <end position="259"/>
    </location>
</feature>
<evidence type="ECO:0000256" key="6">
    <source>
        <dbReference type="SAM" id="MobiDB-lite"/>
    </source>
</evidence>
<name>A0A9W8CWN4_9FUNG</name>
<evidence type="ECO:0000313" key="8">
    <source>
        <dbReference type="Proteomes" id="UP001143981"/>
    </source>
</evidence>
<protein>
    <submittedName>
        <fullName evidence="7">Uncharacterized protein</fullName>
    </submittedName>
</protein>
<evidence type="ECO:0000256" key="5">
    <source>
        <dbReference type="ARBA" id="ARBA00093456"/>
    </source>
</evidence>
<dbReference type="PANTHER" id="PTHR32086">
    <property type="entry name" value="FANCONI ANEMIA GROUP D2 PROTEIN"/>
    <property type="match status" value="1"/>
</dbReference>
<dbReference type="GO" id="GO:0005634">
    <property type="term" value="C:nucleus"/>
    <property type="evidence" value="ECO:0007669"/>
    <property type="project" value="UniProtKB-SubCell"/>
</dbReference>
<organism evidence="7 8">
    <name type="scientific">Coemansia biformis</name>
    <dbReference type="NCBI Taxonomy" id="1286918"/>
    <lineage>
        <taxon>Eukaryota</taxon>
        <taxon>Fungi</taxon>
        <taxon>Fungi incertae sedis</taxon>
        <taxon>Zoopagomycota</taxon>
        <taxon>Kickxellomycotina</taxon>
        <taxon>Kickxellomycetes</taxon>
        <taxon>Kickxellales</taxon>
        <taxon>Kickxellaceae</taxon>
        <taxon>Coemansia</taxon>
    </lineage>
</organism>
<dbReference type="GO" id="GO:0036297">
    <property type="term" value="P:interstrand cross-link repair"/>
    <property type="evidence" value="ECO:0007669"/>
    <property type="project" value="TreeGrafter"/>
</dbReference>
<keyword evidence="3" id="KW-0832">Ubl conjugation</keyword>
<evidence type="ECO:0000256" key="3">
    <source>
        <dbReference type="ARBA" id="ARBA00022843"/>
    </source>
</evidence>
<dbReference type="GO" id="GO:0000793">
    <property type="term" value="C:condensed chromosome"/>
    <property type="evidence" value="ECO:0007669"/>
    <property type="project" value="TreeGrafter"/>
</dbReference>
<evidence type="ECO:0000313" key="7">
    <source>
        <dbReference type="EMBL" id="KAJ1727484.1"/>
    </source>
</evidence>
<feature type="region of interest" description="Disordered" evidence="6">
    <location>
        <begin position="237"/>
        <end position="341"/>
    </location>
</feature>
<dbReference type="AlphaFoldDB" id="A0A9W8CWN4"/>
<evidence type="ECO:0000256" key="1">
    <source>
        <dbReference type="ARBA" id="ARBA00004123"/>
    </source>
</evidence>
<dbReference type="Pfam" id="PF14631">
    <property type="entry name" value="FancD2"/>
    <property type="match status" value="1"/>
</dbReference>
<feature type="compositionally biased region" description="Low complexity" evidence="6">
    <location>
        <begin position="299"/>
        <end position="310"/>
    </location>
</feature>
<dbReference type="GO" id="GO:0070182">
    <property type="term" value="F:DNA polymerase binding"/>
    <property type="evidence" value="ECO:0007669"/>
    <property type="project" value="TreeGrafter"/>
</dbReference>
<gene>
    <name evidence="7" type="ORF">LPJ61_004543</name>
</gene>
<comment type="similarity">
    <text evidence="5">Belongs to the Fanconi anemia protein FANCD2 family.</text>
</comment>
<reference evidence="7" key="1">
    <citation type="submission" date="2022-07" db="EMBL/GenBank/DDBJ databases">
        <title>Phylogenomic reconstructions and comparative analyses of Kickxellomycotina fungi.</title>
        <authorList>
            <person name="Reynolds N.K."/>
            <person name="Stajich J.E."/>
            <person name="Barry K."/>
            <person name="Grigoriev I.V."/>
            <person name="Crous P."/>
            <person name="Smith M.E."/>
        </authorList>
    </citation>
    <scope>NUCLEOTIDE SEQUENCE</scope>
    <source>
        <strain evidence="7">BCRC 34381</strain>
    </source>
</reference>
<dbReference type="GO" id="GO:0007129">
    <property type="term" value="P:homologous chromosome pairing at meiosis"/>
    <property type="evidence" value="ECO:0007669"/>
    <property type="project" value="TreeGrafter"/>
</dbReference>
<sequence>GSEDLRPADVEYLIAQHLLRCPHDRLQLTHHYATGVFPAFIGGESTTQDGGELPATLRRPTFASYYKSVTQALASIIKEAQLGDMSGKELLQFAAMVVNCWYVLSRITQQLDQSMQRSVLTLALRGGYSLVDQFTRTILPRLDSIFLMHRDEAIVVLGRMQKCTRILQNICNHSKASKDTRLQSAVPQTKRKLEQLIFQVYALMDNNDCIGAINMANLKHRDIHGDVVSSQIAPELSMSASESDDALAADDDDNDDADADAGLGDIVVEYAPSDDGEDSGEPSPRPRNLATRGRGGGRRAASPGPRAATSKAKRSDLVQRRRMLAQRRQSATARGRPDDDG</sequence>
<proteinExistence type="inferred from homology"/>
<keyword evidence="8" id="KW-1185">Reference proteome</keyword>
<keyword evidence="2" id="KW-1017">Isopeptide bond</keyword>
<keyword evidence="4" id="KW-0539">Nucleus</keyword>
<dbReference type="GO" id="GO:0031573">
    <property type="term" value="P:mitotic intra-S DNA damage checkpoint signaling"/>
    <property type="evidence" value="ECO:0007669"/>
    <property type="project" value="TreeGrafter"/>
</dbReference>
<evidence type="ECO:0000256" key="2">
    <source>
        <dbReference type="ARBA" id="ARBA00022499"/>
    </source>
</evidence>
<evidence type="ECO:0000256" key="4">
    <source>
        <dbReference type="ARBA" id="ARBA00023242"/>
    </source>
</evidence>
<accession>A0A9W8CWN4</accession>
<dbReference type="PANTHER" id="PTHR32086:SF0">
    <property type="entry name" value="FANCONI ANEMIA GROUP D2 PROTEIN"/>
    <property type="match status" value="1"/>
</dbReference>
<dbReference type="OrthoDB" id="27031at2759"/>
<comment type="subcellular location">
    <subcellularLocation>
        <location evidence="1">Nucleus</location>
    </subcellularLocation>
</comment>
<dbReference type="EMBL" id="JANBOI010001084">
    <property type="protein sequence ID" value="KAJ1727484.1"/>
    <property type="molecule type" value="Genomic_DNA"/>
</dbReference>
<dbReference type="GO" id="GO:1990918">
    <property type="term" value="P:double-strand break repair involved in meiotic recombination"/>
    <property type="evidence" value="ECO:0007669"/>
    <property type="project" value="TreeGrafter"/>
</dbReference>
<comment type="caution">
    <text evidence="7">The sequence shown here is derived from an EMBL/GenBank/DDBJ whole genome shotgun (WGS) entry which is preliminary data.</text>
</comment>
<feature type="non-terminal residue" evidence="7">
    <location>
        <position position="1"/>
    </location>
</feature>